<dbReference type="Gene3D" id="2.50.20.10">
    <property type="entry name" value="Lipoprotein localisation LolA/LolB/LppX"/>
    <property type="match status" value="1"/>
</dbReference>
<proteinExistence type="predicted"/>
<name>A0ABU2G655_9EURY</name>
<reference evidence="2 3" key="1">
    <citation type="submission" date="2022-06" db="EMBL/GenBank/DDBJ databases">
        <title>Halogeometricum sp. a new haloarchaeum isolate from saline soil.</title>
        <authorList>
            <person name="Strakova D."/>
            <person name="Galisteo C."/>
            <person name="Sanchez-Porro C."/>
            <person name="Ventosa A."/>
        </authorList>
    </citation>
    <scope>NUCLEOTIDE SEQUENCE [LARGE SCALE GENOMIC DNA]</scope>
    <source>
        <strain evidence="3">S3BR25-2</strain>
    </source>
</reference>
<evidence type="ECO:0000313" key="3">
    <source>
        <dbReference type="Proteomes" id="UP001254813"/>
    </source>
</evidence>
<keyword evidence="3" id="KW-1185">Reference proteome</keyword>
<sequence>MSLRRDIRVLGLVLLIVLGGCLGGGATSGESATNTDAETGAPAPPSTRTTGGPAAGTPTMGEIPTPTDRTESVLEEIRRKQADVEGYRATVTERTVTQLSNGSELVRERTQYVWVKYTDEGVLARVETPSRGDSSGERRVYVRNRTASVTYDPAREEYLVDRNGGASDADEPVNLHPHLRSDGGEYNLYEASASVVSAENAVSYEGTKTVHGEEAYVLHLDGNPNGGARAYYAAQTLWVDTDTGLVLRQTAQKPHLDSMPNVSMSDVRNPEENSVFNDSDDGPNAVYFGDKTITTAYTNVSLGVSDDVFDADVPAGADVENVSDGSA</sequence>
<evidence type="ECO:0000313" key="2">
    <source>
        <dbReference type="EMBL" id="MDS0295689.1"/>
    </source>
</evidence>
<dbReference type="PROSITE" id="PS51257">
    <property type="entry name" value="PROKAR_LIPOPROTEIN"/>
    <property type="match status" value="1"/>
</dbReference>
<feature type="compositionally biased region" description="Low complexity" evidence="1">
    <location>
        <begin position="46"/>
        <end position="59"/>
    </location>
</feature>
<accession>A0ABU2G655</accession>
<comment type="caution">
    <text evidence="2">The sequence shown here is derived from an EMBL/GenBank/DDBJ whole genome shotgun (WGS) entry which is preliminary data.</text>
</comment>
<dbReference type="RefSeq" id="WP_310929636.1">
    <property type="nucleotide sequence ID" value="NZ_JAMQOQ010000004.1"/>
</dbReference>
<dbReference type="PANTHER" id="PTHR37507:SF2">
    <property type="entry name" value="SPORULATION PROTEIN YDCC"/>
    <property type="match status" value="1"/>
</dbReference>
<dbReference type="Proteomes" id="UP001254813">
    <property type="component" value="Unassembled WGS sequence"/>
</dbReference>
<dbReference type="EMBL" id="JAMQOQ010000004">
    <property type="protein sequence ID" value="MDS0295689.1"/>
    <property type="molecule type" value="Genomic_DNA"/>
</dbReference>
<protein>
    <recommendedName>
        <fullName evidence="4">Outer membrane lipoprotein-sorting protein</fullName>
    </recommendedName>
</protein>
<evidence type="ECO:0000256" key="1">
    <source>
        <dbReference type="SAM" id="MobiDB-lite"/>
    </source>
</evidence>
<evidence type="ECO:0008006" key="4">
    <source>
        <dbReference type="Google" id="ProtNLM"/>
    </source>
</evidence>
<organism evidence="2 3">
    <name type="scientific">Halogeometricum luteum</name>
    <dbReference type="NCBI Taxonomy" id="2950537"/>
    <lineage>
        <taxon>Archaea</taxon>
        <taxon>Methanobacteriati</taxon>
        <taxon>Methanobacteriota</taxon>
        <taxon>Stenosarchaea group</taxon>
        <taxon>Halobacteria</taxon>
        <taxon>Halobacteriales</taxon>
        <taxon>Haloferacaceae</taxon>
        <taxon>Halogeometricum</taxon>
    </lineage>
</organism>
<gene>
    <name evidence="2" type="ORF">NDI79_16060</name>
</gene>
<dbReference type="PANTHER" id="PTHR37507">
    <property type="entry name" value="SPORULATION PROTEIN YDCC"/>
    <property type="match status" value="1"/>
</dbReference>
<dbReference type="InterPro" id="IPR052944">
    <property type="entry name" value="Sporulation_related"/>
</dbReference>
<feature type="region of interest" description="Disordered" evidence="1">
    <location>
        <begin position="26"/>
        <end position="71"/>
    </location>
</feature>
<feature type="compositionally biased region" description="Polar residues" evidence="1">
    <location>
        <begin position="28"/>
        <end position="37"/>
    </location>
</feature>